<feature type="transmembrane region" description="Helical" evidence="2">
    <location>
        <begin position="140"/>
        <end position="161"/>
    </location>
</feature>
<accession>A0A6A5GHC3</accession>
<feature type="transmembrane region" description="Helical" evidence="2">
    <location>
        <begin position="98"/>
        <end position="119"/>
    </location>
</feature>
<dbReference type="CTD" id="9802086"/>
<comment type="caution">
    <text evidence="3">The sequence shown here is derived from an EMBL/GenBank/DDBJ whole genome shotgun (WGS) entry which is preliminary data.</text>
</comment>
<keyword evidence="2" id="KW-0812">Transmembrane</keyword>
<evidence type="ECO:0000313" key="3">
    <source>
        <dbReference type="EMBL" id="KAF1754083.1"/>
    </source>
</evidence>
<dbReference type="InterPro" id="IPR019427">
    <property type="entry name" value="7TM_GPCR_serpentine_rcpt_Srw"/>
</dbReference>
<protein>
    <recommendedName>
        <fullName evidence="5">G-protein coupled receptors family 1 profile domain-containing protein</fullName>
    </recommendedName>
</protein>
<proteinExistence type="predicted"/>
<dbReference type="EMBL" id="WUAV01000005">
    <property type="protein sequence ID" value="KAF1754083.1"/>
    <property type="molecule type" value="Genomic_DNA"/>
</dbReference>
<dbReference type="GO" id="GO:0008528">
    <property type="term" value="F:G protein-coupled peptide receptor activity"/>
    <property type="evidence" value="ECO:0007669"/>
    <property type="project" value="InterPro"/>
</dbReference>
<dbReference type="SUPFAM" id="SSF81321">
    <property type="entry name" value="Family A G protein-coupled receptor-like"/>
    <property type="match status" value="1"/>
</dbReference>
<dbReference type="Pfam" id="PF10324">
    <property type="entry name" value="7TM_GPCR_Srw"/>
    <property type="match status" value="2"/>
</dbReference>
<keyword evidence="2" id="KW-0472">Membrane</keyword>
<gene>
    <name evidence="3" type="ORF">GCK72_020641</name>
</gene>
<organism evidence="3 4">
    <name type="scientific">Caenorhabditis remanei</name>
    <name type="common">Caenorhabditis vulgaris</name>
    <dbReference type="NCBI Taxonomy" id="31234"/>
    <lineage>
        <taxon>Eukaryota</taxon>
        <taxon>Metazoa</taxon>
        <taxon>Ecdysozoa</taxon>
        <taxon>Nematoda</taxon>
        <taxon>Chromadorea</taxon>
        <taxon>Rhabditida</taxon>
        <taxon>Rhabditina</taxon>
        <taxon>Rhabditomorpha</taxon>
        <taxon>Rhabditoidea</taxon>
        <taxon>Rhabditidae</taxon>
        <taxon>Peloderinae</taxon>
        <taxon>Caenorhabditis</taxon>
    </lineage>
</organism>
<dbReference type="PANTHER" id="PTHR22751">
    <property type="entry name" value="G-PROTEIN COUPLED RECEPTOR-RELATED"/>
    <property type="match status" value="1"/>
</dbReference>
<evidence type="ECO:0000313" key="4">
    <source>
        <dbReference type="Proteomes" id="UP000483820"/>
    </source>
</evidence>
<reference evidence="3 4" key="1">
    <citation type="submission" date="2019-12" db="EMBL/GenBank/DDBJ databases">
        <title>Chromosome-level assembly of the Caenorhabditis remanei genome.</title>
        <authorList>
            <person name="Teterina A.A."/>
            <person name="Willis J.H."/>
            <person name="Phillips P.C."/>
        </authorList>
    </citation>
    <scope>NUCLEOTIDE SEQUENCE [LARGE SCALE GENOMIC DNA]</scope>
    <source>
        <strain evidence="3 4">PX506</strain>
        <tissue evidence="3">Whole organism</tissue>
    </source>
</reference>
<dbReference type="PROSITE" id="PS51257">
    <property type="entry name" value="PROKAR_LIPOPROTEIN"/>
    <property type="match status" value="1"/>
</dbReference>
<dbReference type="PANTHER" id="PTHR22751:SF54">
    <property type="entry name" value="G-PROTEIN COUPLED RECEPTORS FAMILY 1 PROFILE DOMAIN-CONTAINING PROTEIN"/>
    <property type="match status" value="1"/>
</dbReference>
<feature type="transmembrane region" description="Helical" evidence="2">
    <location>
        <begin position="66"/>
        <end position="86"/>
    </location>
</feature>
<dbReference type="Proteomes" id="UP000483820">
    <property type="component" value="Chromosome V"/>
</dbReference>
<evidence type="ECO:0000256" key="1">
    <source>
        <dbReference type="SAM" id="MobiDB-lite"/>
    </source>
</evidence>
<feature type="transmembrane region" description="Helical" evidence="2">
    <location>
        <begin position="181"/>
        <end position="207"/>
    </location>
</feature>
<sequence length="258" mass="29027">MRSSSINILMIGIAACDVSGMHDIIWMKVTTWIPEADNPKCRIPDSYLFQLCSILFNCTRNFVRPLSVWIAAAMALFRFLIVKNAMNSKFDFLSAPHGALVTLAILFIPNFLIEFIYWIRFSLEVTEVIVFPKNAKSDNTTTVIMLMTVSSMLSEGSYGILNFVSFCFMQNYDEYAEILSFFYFLQGLLDIFVTLNTVSHCFISLAVSTQYQNAVTSTFPFLSNSKKHTNTIRVTASGSTQPSNSRVTQRTQVSVAPA</sequence>
<name>A0A6A5GHC3_CAERE</name>
<dbReference type="KEGG" id="crq:GCK72_020641"/>
<dbReference type="RefSeq" id="XP_053582618.1">
    <property type="nucleotide sequence ID" value="XM_053733705.1"/>
</dbReference>
<keyword evidence="2" id="KW-1133">Transmembrane helix</keyword>
<dbReference type="GeneID" id="9802086"/>
<evidence type="ECO:0008006" key="5">
    <source>
        <dbReference type="Google" id="ProtNLM"/>
    </source>
</evidence>
<feature type="region of interest" description="Disordered" evidence="1">
    <location>
        <begin position="235"/>
        <end position="258"/>
    </location>
</feature>
<evidence type="ECO:0000256" key="2">
    <source>
        <dbReference type="SAM" id="Phobius"/>
    </source>
</evidence>
<dbReference type="AlphaFoldDB" id="A0A6A5GHC3"/>